<evidence type="ECO:0000256" key="5">
    <source>
        <dbReference type="ARBA" id="ARBA00023136"/>
    </source>
</evidence>
<dbReference type="InParanoid" id="A0A151ZJE5"/>
<reference evidence="8 9" key="1">
    <citation type="submission" date="2015-12" db="EMBL/GenBank/DDBJ databases">
        <title>Dictyostelia acquired genes for synthesis and detection of signals that induce cell-type specialization by lateral gene transfer from prokaryotes.</title>
        <authorList>
            <person name="Gloeckner G."/>
            <person name="Schaap P."/>
        </authorList>
    </citation>
    <scope>NUCLEOTIDE SEQUENCE [LARGE SCALE GENOMIC DNA]</scope>
    <source>
        <strain evidence="8 9">TK</strain>
    </source>
</reference>
<evidence type="ECO:0000256" key="2">
    <source>
        <dbReference type="ARBA" id="ARBA00022692"/>
    </source>
</evidence>
<dbReference type="SUPFAM" id="SSF53448">
    <property type="entry name" value="Nucleotide-diphospho-sugar transferases"/>
    <property type="match status" value="1"/>
</dbReference>
<dbReference type="GO" id="GO:0016020">
    <property type="term" value="C:membrane"/>
    <property type="evidence" value="ECO:0007669"/>
    <property type="project" value="UniProtKB-SubCell"/>
</dbReference>
<name>A0A151ZJE5_TIELA</name>
<dbReference type="GO" id="GO:0042285">
    <property type="term" value="F:xylosyltransferase activity"/>
    <property type="evidence" value="ECO:0007669"/>
    <property type="project" value="TreeGrafter"/>
</dbReference>
<comment type="caution">
    <text evidence="8">The sequence shown here is derived from an EMBL/GenBank/DDBJ whole genome shotgun (WGS) entry which is preliminary data.</text>
</comment>
<protein>
    <submittedName>
        <fullName evidence="8">Putative glycosyltransferase</fullName>
    </submittedName>
</protein>
<organism evidence="8 9">
    <name type="scientific">Tieghemostelium lacteum</name>
    <name type="common">Slime mold</name>
    <name type="synonym">Dictyostelium lacteum</name>
    <dbReference type="NCBI Taxonomy" id="361077"/>
    <lineage>
        <taxon>Eukaryota</taxon>
        <taxon>Amoebozoa</taxon>
        <taxon>Evosea</taxon>
        <taxon>Eumycetozoa</taxon>
        <taxon>Dictyostelia</taxon>
        <taxon>Dictyosteliales</taxon>
        <taxon>Raperosteliaceae</taxon>
        <taxon>Tieghemostelium</taxon>
    </lineage>
</organism>
<evidence type="ECO:0000256" key="7">
    <source>
        <dbReference type="SAM" id="Phobius"/>
    </source>
</evidence>
<dbReference type="PANTHER" id="PTHR12270:SF52">
    <property type="entry name" value="GLYCOSYLTRANSFERASE-LIKE PROTEIN GNT13-RELATED"/>
    <property type="match status" value="1"/>
</dbReference>
<dbReference type="InterPro" id="IPR051292">
    <property type="entry name" value="Xyl/GlcA_transferase"/>
</dbReference>
<evidence type="ECO:0000256" key="1">
    <source>
        <dbReference type="ARBA" id="ARBA00004606"/>
    </source>
</evidence>
<evidence type="ECO:0000313" key="9">
    <source>
        <dbReference type="Proteomes" id="UP000076078"/>
    </source>
</evidence>
<keyword evidence="9" id="KW-1185">Reference proteome</keyword>
<accession>A0A151ZJE5</accession>
<keyword evidence="3" id="KW-0735">Signal-anchor</keyword>
<dbReference type="GO" id="GO:0035269">
    <property type="term" value="P:protein O-linked glycosylation via mannose"/>
    <property type="evidence" value="ECO:0007669"/>
    <property type="project" value="TreeGrafter"/>
</dbReference>
<evidence type="ECO:0000256" key="6">
    <source>
        <dbReference type="ARBA" id="ARBA00023180"/>
    </source>
</evidence>
<dbReference type="GO" id="GO:0015020">
    <property type="term" value="F:glucuronosyltransferase activity"/>
    <property type="evidence" value="ECO:0007669"/>
    <property type="project" value="TreeGrafter"/>
</dbReference>
<keyword evidence="8" id="KW-0808">Transferase</keyword>
<dbReference type="OrthoDB" id="411524at2759"/>
<evidence type="ECO:0000313" key="8">
    <source>
        <dbReference type="EMBL" id="KYQ94121.1"/>
    </source>
</evidence>
<keyword evidence="2 7" id="KW-0812">Transmembrane</keyword>
<keyword evidence="6" id="KW-0325">Glycoprotein</keyword>
<dbReference type="Pfam" id="PF13896">
    <property type="entry name" value="Glyco_transf_49"/>
    <property type="match status" value="1"/>
</dbReference>
<keyword evidence="4 7" id="KW-1133">Transmembrane helix</keyword>
<evidence type="ECO:0000256" key="4">
    <source>
        <dbReference type="ARBA" id="ARBA00022989"/>
    </source>
</evidence>
<dbReference type="PANTHER" id="PTHR12270">
    <property type="entry name" value="GLYCOSYLTRANSFERASE-RELATED"/>
    <property type="match status" value="1"/>
</dbReference>
<dbReference type="EMBL" id="LODT01000022">
    <property type="protein sequence ID" value="KYQ94121.1"/>
    <property type="molecule type" value="Genomic_DNA"/>
</dbReference>
<keyword evidence="5 7" id="KW-0472">Membrane</keyword>
<evidence type="ECO:0000256" key="3">
    <source>
        <dbReference type="ARBA" id="ARBA00022968"/>
    </source>
</evidence>
<comment type="subcellular location">
    <subcellularLocation>
        <location evidence="1">Membrane</location>
        <topology evidence="1">Single-pass type II membrane protein</topology>
    </subcellularLocation>
</comment>
<proteinExistence type="predicted"/>
<dbReference type="InterPro" id="IPR029044">
    <property type="entry name" value="Nucleotide-diphossugar_trans"/>
</dbReference>
<feature type="transmembrane region" description="Helical" evidence="7">
    <location>
        <begin position="24"/>
        <end position="41"/>
    </location>
</feature>
<dbReference type="Gene3D" id="3.90.550.10">
    <property type="entry name" value="Spore Coat Polysaccharide Biosynthesis Protein SpsA, Chain A"/>
    <property type="match status" value="1"/>
</dbReference>
<dbReference type="Proteomes" id="UP000076078">
    <property type="component" value="Unassembled WGS sequence"/>
</dbReference>
<gene>
    <name evidence="8" type="ORF">DLAC_04402</name>
</gene>
<sequence>MNYNHRKENIISYSFRYFNSIRRLYKILICLVVGYLMILYWKSKSIVMEPIHFQYNILDYIEGGNYIFNPGFVNNSKGWRDFSRYNKMEIYNITKYDKRYLMLMESSDLPWNGIMQPVDLRNQTTFLAYGYYELTMEVDYINLCLDGNFNIMLKPFSKDYTAVNSYDSNYILTVPQRIEDQVLKGMKHSQADQRSKELERFMRFNGDKLDVLTSRATLTMYSKKPINYVNSYIYTEKNGVVLISNVSMSLRHVSFLPEVSEKLHQKRYPRLGEDAIAKHHERVGGLFQYTDRNLKRKTVPFYRKSYKPFSRSDDITVVGQLDVTRFDRLLECSRNWDGLISAVLYIKDDQDKAQLDQMLADDNNKRALDNIDIHLAYKKERETLYPVNELRNIAIDLSKTDWVFTIDIDFVISPRAHDFIRANIKENAQSGNTMFVVAAFELDGYTMNNTEIYPSSKEKMIELMKDGQSRSIHKRISSVAHDATDYDQWVRSVHPYKVFYQEHWEPYGVFHRSILPYDDKLAGYGWDKVSHTYQLSTLNFHFVVLPDPFIIHLAHNSTSWAQRTVQDRIMIFSNWYESITEFTFKYHPNLFNPIDMKQISTLNTDRVHTIWQEFEINT</sequence>
<dbReference type="AlphaFoldDB" id="A0A151ZJE5"/>